<evidence type="ECO:0000313" key="6">
    <source>
        <dbReference type="Proteomes" id="UP001431935"/>
    </source>
</evidence>
<evidence type="ECO:0000256" key="2">
    <source>
        <dbReference type="ARBA" id="ARBA00023172"/>
    </source>
</evidence>
<dbReference type="InterPro" id="IPR037278">
    <property type="entry name" value="ARFGAP/RecO"/>
</dbReference>
<keyword evidence="3" id="KW-0234">DNA repair</keyword>
<dbReference type="Pfam" id="PF11967">
    <property type="entry name" value="RecO_N"/>
    <property type="match status" value="1"/>
</dbReference>
<dbReference type="InterPro" id="IPR022572">
    <property type="entry name" value="DNA_rep/recomb_RecO_N"/>
</dbReference>
<evidence type="ECO:0000256" key="3">
    <source>
        <dbReference type="ARBA" id="ARBA00023204"/>
    </source>
</evidence>
<name>A0ABZ2AK56_9BACT</name>
<dbReference type="PANTHER" id="PTHR33991">
    <property type="entry name" value="DNA REPAIR PROTEIN RECO"/>
    <property type="match status" value="1"/>
</dbReference>
<dbReference type="Pfam" id="PF02565">
    <property type="entry name" value="RecO_C"/>
    <property type="match status" value="1"/>
</dbReference>
<protein>
    <submittedName>
        <fullName evidence="5">DNA repair protein RecO</fullName>
    </submittedName>
</protein>
<evidence type="ECO:0000313" key="5">
    <source>
        <dbReference type="EMBL" id="WVN21172.1"/>
    </source>
</evidence>
<dbReference type="SUPFAM" id="SSF57863">
    <property type="entry name" value="ArfGap/RecO-like zinc finger"/>
    <property type="match status" value="1"/>
</dbReference>
<dbReference type="InterPro" id="IPR003717">
    <property type="entry name" value="RecO"/>
</dbReference>
<dbReference type="RefSeq" id="WP_330463209.1">
    <property type="nucleotide sequence ID" value="NZ_CP143578.1"/>
</dbReference>
<keyword evidence="1" id="KW-0227">DNA damage</keyword>
<dbReference type="Proteomes" id="UP001431935">
    <property type="component" value="Chromosome"/>
</dbReference>
<accession>A0ABZ2AK56</accession>
<evidence type="ECO:0000256" key="1">
    <source>
        <dbReference type="ARBA" id="ARBA00022763"/>
    </source>
</evidence>
<organism evidence="5 6">
    <name type="scientific">Metamycoplasma gateae</name>
    <dbReference type="NCBI Taxonomy" id="35769"/>
    <lineage>
        <taxon>Bacteria</taxon>
        <taxon>Bacillati</taxon>
        <taxon>Mycoplasmatota</taxon>
        <taxon>Mycoplasmoidales</taxon>
        <taxon>Metamycoplasmataceae</taxon>
        <taxon>Metamycoplasma</taxon>
    </lineage>
</organism>
<dbReference type="PANTHER" id="PTHR33991:SF1">
    <property type="entry name" value="DNA REPAIR PROTEIN RECO"/>
    <property type="match status" value="1"/>
</dbReference>
<keyword evidence="2" id="KW-0233">DNA recombination</keyword>
<dbReference type="NCBIfam" id="TIGR00613">
    <property type="entry name" value="reco"/>
    <property type="match status" value="1"/>
</dbReference>
<proteinExistence type="predicted"/>
<evidence type="ECO:0000259" key="4">
    <source>
        <dbReference type="Pfam" id="PF11967"/>
    </source>
</evidence>
<sequence>MESKEFETLGIILAIKNHGDNDGVIKVLTQKGLFFLFARGIQKPNSKNKLNIPLLGLVNLEIIKPKIMGKIATLKRATLISFFPINPLLQDIFKNVNHFLNFMNNNNLDKLIETYKLFLNNVEEKPNHSYSLILLSFLEQLGHRPNFKSCVECINVDNIIDFEFYKGGFICNLHSSSKKEINFLKSVFWLNKDFNFYKNNIDEKQAIKINLMIVEFLSSLI</sequence>
<gene>
    <name evidence="5" type="primary">recO</name>
    <name evidence="5" type="ORF">V2E26_02020</name>
</gene>
<dbReference type="EMBL" id="CP143578">
    <property type="protein sequence ID" value="WVN21172.1"/>
    <property type="molecule type" value="Genomic_DNA"/>
</dbReference>
<feature type="domain" description="DNA replication/recombination mediator RecO N-terminal" evidence="4">
    <location>
        <begin position="5"/>
        <end position="82"/>
    </location>
</feature>
<reference evidence="5" key="1">
    <citation type="submission" date="2024-01" db="EMBL/GenBank/DDBJ databases">
        <title>Complete genome sequence of Mycoplasma gateae strain 3700.</title>
        <authorList>
            <person name="Spergser J."/>
        </authorList>
    </citation>
    <scope>NUCLEOTIDE SEQUENCE [LARGE SCALE GENOMIC DNA]</scope>
    <source>
        <strain evidence="5">3700</strain>
    </source>
</reference>
<keyword evidence="6" id="KW-1185">Reference proteome</keyword>